<keyword evidence="1 5" id="KW-0328">Glycosyltransferase</keyword>
<name>A0ABX8ECW4_9ACTN</name>
<dbReference type="Proteomes" id="UP000679307">
    <property type="component" value="Chromosome"/>
</dbReference>
<dbReference type="EMBL" id="CP075371">
    <property type="protein sequence ID" value="QVT78312.1"/>
    <property type="molecule type" value="Genomic_DNA"/>
</dbReference>
<dbReference type="SUPFAM" id="SSF53756">
    <property type="entry name" value="UDP-Glycosyltransferase/glycogen phosphorylase"/>
    <property type="match status" value="1"/>
</dbReference>
<dbReference type="Gene3D" id="3.40.50.2000">
    <property type="entry name" value="Glycogen Phosphorylase B"/>
    <property type="match status" value="2"/>
</dbReference>
<dbReference type="GO" id="GO:0004373">
    <property type="term" value="F:alpha-1,4-glucan glucosyltransferase (UDP-glucose donor) activity"/>
    <property type="evidence" value="ECO:0007669"/>
    <property type="project" value="UniProtKB-EC"/>
</dbReference>
<keyword evidence="6" id="KW-1185">Reference proteome</keyword>
<dbReference type="Pfam" id="PF13439">
    <property type="entry name" value="Glyco_transf_4"/>
    <property type="match status" value="1"/>
</dbReference>
<evidence type="ECO:0000256" key="2">
    <source>
        <dbReference type="ARBA" id="ARBA00022679"/>
    </source>
</evidence>
<feature type="domain" description="Glycosyl transferase family 1" evidence="3">
    <location>
        <begin position="207"/>
        <end position="338"/>
    </location>
</feature>
<evidence type="ECO:0000259" key="3">
    <source>
        <dbReference type="Pfam" id="PF00534"/>
    </source>
</evidence>
<dbReference type="PANTHER" id="PTHR12526">
    <property type="entry name" value="GLYCOSYLTRANSFERASE"/>
    <property type="match status" value="1"/>
</dbReference>
<dbReference type="InterPro" id="IPR028098">
    <property type="entry name" value="Glyco_trans_4-like_N"/>
</dbReference>
<evidence type="ECO:0000313" key="6">
    <source>
        <dbReference type="Proteomes" id="UP000679307"/>
    </source>
</evidence>
<dbReference type="PANTHER" id="PTHR12526:SF595">
    <property type="entry name" value="BLL5217 PROTEIN"/>
    <property type="match status" value="1"/>
</dbReference>
<evidence type="ECO:0000259" key="4">
    <source>
        <dbReference type="Pfam" id="PF13439"/>
    </source>
</evidence>
<sequence length="376" mass="39919">MTAVVAGPPPTSTVGGGAGPRMRVAVIGPARFPLVEPFAGGLEAHTHALVLGLRRRGHAVTVFAAPGSDPRLAAVDLAVDTFTSSTAARADVGAPPERWMREHHAYLDLMLGLRRRTGRRFDVVHDNSLHHLPIAMADVLDEPVVTTLHTPPVPWLESAAALASERHRFVAVSSATARSWRHALRAEVVPNAVDTDAWYAGPGGRRALWSGRLVPEKAPHEAVLAARAAGVAIDLAGPVLDRAYFEQQVRPLLAEDARYLGHLGRAALRHVAAHSCVAVVTPAWEEPFGLVAIEALSSGTPVAAYARGALPEILTDGVGALADPGDVASLARAIRTAARLDRGAAREHAVRHYSHDVMLTAYERVYARADQGDLVA</sequence>
<dbReference type="InterPro" id="IPR001296">
    <property type="entry name" value="Glyco_trans_1"/>
</dbReference>
<feature type="domain" description="Glycosyltransferase subfamily 4-like N-terminal" evidence="4">
    <location>
        <begin position="40"/>
        <end position="196"/>
    </location>
</feature>
<keyword evidence="2 5" id="KW-0808">Transferase</keyword>
<reference evidence="5 6" key="1">
    <citation type="submission" date="2021-05" db="EMBL/GenBank/DDBJ databases">
        <title>Complete genome of Nocardioides aquaticus KCTC 9944T isolated from meromictic and hypersaline Ekho Lake, Antarctica.</title>
        <authorList>
            <person name="Hwang K."/>
            <person name="Kim K.M."/>
            <person name="Choe H."/>
        </authorList>
    </citation>
    <scope>NUCLEOTIDE SEQUENCE [LARGE SCALE GENOMIC DNA]</scope>
    <source>
        <strain evidence="5 6">KCTC 9944</strain>
    </source>
</reference>
<dbReference type="Pfam" id="PF00534">
    <property type="entry name" value="Glycos_transf_1"/>
    <property type="match status" value="1"/>
</dbReference>
<proteinExistence type="predicted"/>
<organism evidence="5 6">
    <name type="scientific">Nocardioides aquaticus</name>
    <dbReference type="NCBI Taxonomy" id="160826"/>
    <lineage>
        <taxon>Bacteria</taxon>
        <taxon>Bacillati</taxon>
        <taxon>Actinomycetota</taxon>
        <taxon>Actinomycetes</taxon>
        <taxon>Propionibacteriales</taxon>
        <taxon>Nocardioidaceae</taxon>
        <taxon>Nocardioides</taxon>
    </lineage>
</organism>
<dbReference type="RefSeq" id="WP_214057909.1">
    <property type="nucleotide sequence ID" value="NZ_CP075371.1"/>
</dbReference>
<evidence type="ECO:0000256" key="1">
    <source>
        <dbReference type="ARBA" id="ARBA00022676"/>
    </source>
</evidence>
<evidence type="ECO:0000313" key="5">
    <source>
        <dbReference type="EMBL" id="QVT78312.1"/>
    </source>
</evidence>
<dbReference type="EC" id="2.4.1.11" evidence="5"/>
<protein>
    <submittedName>
        <fullName evidence="5">Glycogen synthase</fullName>
        <ecNumber evidence="5">2.4.1.11</ecNumber>
    </submittedName>
</protein>
<accession>A0ABX8ECW4</accession>
<gene>
    <name evidence="5" type="ORF">ENKNEFLB_00685</name>
</gene>